<dbReference type="SUPFAM" id="SSF55486">
    <property type="entry name" value="Metalloproteases ('zincins'), catalytic domain"/>
    <property type="match status" value="1"/>
</dbReference>
<dbReference type="CDD" id="cd09601">
    <property type="entry name" value="M1_APN-Q_like"/>
    <property type="match status" value="1"/>
</dbReference>
<evidence type="ECO:0000256" key="6">
    <source>
        <dbReference type="ARBA" id="ARBA00022801"/>
    </source>
</evidence>
<proteinExistence type="inferred from homology"/>
<dbReference type="InterPro" id="IPR034016">
    <property type="entry name" value="M1_APN-typ"/>
</dbReference>
<dbReference type="InterPro" id="IPR042097">
    <property type="entry name" value="Aminopeptidase_N-like_N_sf"/>
</dbReference>
<dbReference type="InterPro" id="IPR024571">
    <property type="entry name" value="ERAP1-like_C_dom"/>
</dbReference>
<dbReference type="InterPro" id="IPR050344">
    <property type="entry name" value="Peptidase_M1_aminopeptidases"/>
</dbReference>
<keyword evidence="6" id="KW-0378">Hydrolase</keyword>
<comment type="similarity">
    <text evidence="2">Belongs to the peptidase M1 family.</text>
</comment>
<dbReference type="Gene3D" id="1.25.50.20">
    <property type="match status" value="2"/>
</dbReference>
<evidence type="ECO:0008006" key="19">
    <source>
        <dbReference type="Google" id="ProtNLM"/>
    </source>
</evidence>
<evidence type="ECO:0000259" key="16">
    <source>
        <dbReference type="Pfam" id="PF17900"/>
    </source>
</evidence>
<reference evidence="18" key="1">
    <citation type="submission" date="2023-11" db="UniProtKB">
        <authorList>
            <consortium name="WormBaseParasite"/>
        </authorList>
    </citation>
    <scope>IDENTIFICATION</scope>
</reference>
<feature type="binding site" evidence="12">
    <location>
        <position position="541"/>
    </location>
    <ligand>
        <name>Zn(2+)</name>
        <dbReference type="ChEBI" id="CHEBI:29105"/>
        <note>catalytic</note>
    </ligand>
</feature>
<dbReference type="Pfam" id="PF17900">
    <property type="entry name" value="Peptidase_M1_N"/>
    <property type="match status" value="1"/>
</dbReference>
<feature type="domain" description="Aminopeptidase N-like N-terminal" evidence="16">
    <location>
        <begin position="213"/>
        <end position="411"/>
    </location>
</feature>
<dbReference type="InterPro" id="IPR001930">
    <property type="entry name" value="Peptidase_M1"/>
</dbReference>
<dbReference type="Gene3D" id="2.60.40.1730">
    <property type="entry name" value="tricorn interacting facor f3 domain"/>
    <property type="match status" value="1"/>
</dbReference>
<name>A0AA84ZN54_9TREM</name>
<evidence type="ECO:0000313" key="18">
    <source>
        <dbReference type="WBParaSite" id="SMRG1_38410.1"/>
    </source>
</evidence>
<feature type="domain" description="ERAP1-like C-terminal" evidence="15">
    <location>
        <begin position="1"/>
        <end position="94"/>
    </location>
</feature>
<dbReference type="GO" id="GO:0016020">
    <property type="term" value="C:membrane"/>
    <property type="evidence" value="ECO:0007669"/>
    <property type="project" value="UniProtKB-SubCell"/>
</dbReference>
<evidence type="ECO:0000313" key="17">
    <source>
        <dbReference type="Proteomes" id="UP000050790"/>
    </source>
</evidence>
<evidence type="ECO:0000256" key="11">
    <source>
        <dbReference type="ARBA" id="ARBA00023180"/>
    </source>
</evidence>
<evidence type="ECO:0000256" key="2">
    <source>
        <dbReference type="ARBA" id="ARBA00010136"/>
    </source>
</evidence>
<evidence type="ECO:0000256" key="4">
    <source>
        <dbReference type="ARBA" id="ARBA00022692"/>
    </source>
</evidence>
<feature type="site" description="Transition state stabilizer" evidence="13">
    <location>
        <position position="604"/>
    </location>
</feature>
<dbReference type="GO" id="GO:0042277">
    <property type="term" value="F:peptide binding"/>
    <property type="evidence" value="ECO:0007669"/>
    <property type="project" value="TreeGrafter"/>
</dbReference>
<evidence type="ECO:0000256" key="7">
    <source>
        <dbReference type="ARBA" id="ARBA00022833"/>
    </source>
</evidence>
<keyword evidence="7 12" id="KW-0862">Zinc</keyword>
<dbReference type="GO" id="GO:0006508">
    <property type="term" value="P:proteolysis"/>
    <property type="evidence" value="ECO:0007669"/>
    <property type="project" value="UniProtKB-KW"/>
</dbReference>
<dbReference type="FunFam" id="1.10.390.10:FF:000016">
    <property type="entry name" value="Glutamyl aminopeptidase"/>
    <property type="match status" value="1"/>
</dbReference>
<organism evidence="17 18">
    <name type="scientific">Schistosoma margrebowiei</name>
    <dbReference type="NCBI Taxonomy" id="48269"/>
    <lineage>
        <taxon>Eukaryota</taxon>
        <taxon>Metazoa</taxon>
        <taxon>Spiralia</taxon>
        <taxon>Lophotrochozoa</taxon>
        <taxon>Platyhelminthes</taxon>
        <taxon>Trematoda</taxon>
        <taxon>Digenea</taxon>
        <taxon>Strigeidida</taxon>
        <taxon>Schistosomatoidea</taxon>
        <taxon>Schistosomatidae</taxon>
        <taxon>Schistosoma</taxon>
    </lineage>
</organism>
<evidence type="ECO:0000256" key="12">
    <source>
        <dbReference type="PIRSR" id="PIRSR634016-3"/>
    </source>
</evidence>
<dbReference type="Pfam" id="PF11838">
    <property type="entry name" value="ERAP1_C"/>
    <property type="match status" value="2"/>
</dbReference>
<dbReference type="FunFam" id="2.60.40.1910:FF:000006">
    <property type="entry name" value="Aminopeptidase"/>
    <property type="match status" value="1"/>
</dbReference>
<comment type="cofactor">
    <cofactor evidence="12">
        <name>Zn(2+)</name>
        <dbReference type="ChEBI" id="CHEBI:29105"/>
    </cofactor>
    <text evidence="12">Binds 1 zinc ion per subunit.</text>
</comment>
<dbReference type="GO" id="GO:0070006">
    <property type="term" value="F:metalloaminopeptidase activity"/>
    <property type="evidence" value="ECO:0007669"/>
    <property type="project" value="TreeGrafter"/>
</dbReference>
<keyword evidence="3" id="KW-0645">Protease</keyword>
<feature type="domain" description="Peptidase M1 membrane alanine aminopeptidase" evidence="14">
    <location>
        <begin position="446"/>
        <end position="668"/>
    </location>
</feature>
<dbReference type="Proteomes" id="UP000050790">
    <property type="component" value="Unassembled WGS sequence"/>
</dbReference>
<evidence type="ECO:0000256" key="13">
    <source>
        <dbReference type="PIRSR" id="PIRSR634016-4"/>
    </source>
</evidence>
<evidence type="ECO:0000256" key="8">
    <source>
        <dbReference type="ARBA" id="ARBA00022989"/>
    </source>
</evidence>
<keyword evidence="10" id="KW-0472">Membrane</keyword>
<evidence type="ECO:0000256" key="1">
    <source>
        <dbReference type="ARBA" id="ARBA00004167"/>
    </source>
</evidence>
<evidence type="ECO:0000256" key="5">
    <source>
        <dbReference type="ARBA" id="ARBA00022723"/>
    </source>
</evidence>
<dbReference type="GO" id="GO:0005737">
    <property type="term" value="C:cytoplasm"/>
    <property type="evidence" value="ECO:0007669"/>
    <property type="project" value="TreeGrafter"/>
</dbReference>
<dbReference type="GO" id="GO:0008270">
    <property type="term" value="F:zinc ion binding"/>
    <property type="evidence" value="ECO:0007669"/>
    <property type="project" value="InterPro"/>
</dbReference>
<keyword evidence="9" id="KW-0482">Metalloprotease</keyword>
<evidence type="ECO:0000259" key="14">
    <source>
        <dbReference type="Pfam" id="PF01433"/>
    </source>
</evidence>
<dbReference type="GO" id="GO:0043171">
    <property type="term" value="P:peptide catabolic process"/>
    <property type="evidence" value="ECO:0007669"/>
    <property type="project" value="TreeGrafter"/>
</dbReference>
<dbReference type="PRINTS" id="PR00756">
    <property type="entry name" value="ALADIPTASE"/>
</dbReference>
<accession>A0AA84ZN54</accession>
<feature type="binding site" evidence="12">
    <location>
        <position position="518"/>
    </location>
    <ligand>
        <name>Zn(2+)</name>
        <dbReference type="ChEBI" id="CHEBI:29105"/>
        <note>catalytic</note>
    </ligand>
</feature>
<dbReference type="AlphaFoldDB" id="A0AA84ZN54"/>
<evidence type="ECO:0000256" key="10">
    <source>
        <dbReference type="ARBA" id="ARBA00023136"/>
    </source>
</evidence>
<evidence type="ECO:0000256" key="3">
    <source>
        <dbReference type="ARBA" id="ARBA00022670"/>
    </source>
</evidence>
<dbReference type="InterPro" id="IPR027268">
    <property type="entry name" value="Peptidase_M4/M1_CTD_sf"/>
</dbReference>
<feature type="domain" description="ERAP1-like C-terminal" evidence="15">
    <location>
        <begin position="749"/>
        <end position="1033"/>
    </location>
</feature>
<keyword evidence="8" id="KW-1133">Transmembrane helix</keyword>
<dbReference type="GO" id="GO:0005615">
    <property type="term" value="C:extracellular space"/>
    <property type="evidence" value="ECO:0007669"/>
    <property type="project" value="TreeGrafter"/>
</dbReference>
<dbReference type="InterPro" id="IPR045357">
    <property type="entry name" value="Aminopeptidase_N-like_N"/>
</dbReference>
<evidence type="ECO:0000259" key="15">
    <source>
        <dbReference type="Pfam" id="PF11838"/>
    </source>
</evidence>
<dbReference type="Pfam" id="PF01433">
    <property type="entry name" value="Peptidase_M1"/>
    <property type="match status" value="1"/>
</dbReference>
<dbReference type="InterPro" id="IPR014782">
    <property type="entry name" value="Peptidase_M1_dom"/>
</dbReference>
<comment type="subcellular location">
    <subcellularLocation>
        <location evidence="1">Membrane</location>
        <topology evidence="1">Single-pass membrane protein</topology>
    </subcellularLocation>
</comment>
<dbReference type="Gene3D" id="2.60.40.1910">
    <property type="match status" value="1"/>
</dbReference>
<dbReference type="PANTHER" id="PTHR11533">
    <property type="entry name" value="PROTEASE M1 ZINC METALLOPROTEASE"/>
    <property type="match status" value="1"/>
</dbReference>
<dbReference type="Gene3D" id="1.10.390.10">
    <property type="entry name" value="Neutral Protease Domain 2"/>
    <property type="match status" value="1"/>
</dbReference>
<keyword evidence="11" id="KW-0325">Glycoprotein</keyword>
<feature type="binding site" evidence="12">
    <location>
        <position position="522"/>
    </location>
    <ligand>
        <name>Zn(2+)</name>
        <dbReference type="ChEBI" id="CHEBI:29105"/>
        <note>catalytic</note>
    </ligand>
</feature>
<evidence type="ECO:0000256" key="9">
    <source>
        <dbReference type="ARBA" id="ARBA00023049"/>
    </source>
</evidence>
<keyword evidence="5 12" id="KW-0479">Metal-binding</keyword>
<protein>
    <recommendedName>
        <fullName evidence="19">Aminopeptidase</fullName>
    </recommendedName>
</protein>
<sequence length="1086" mass="127310">MLRLTLTRLACQAEHHSCVKMATEYYRNWMLNPSQNLIPPSLRPAVYCTAIRIGGQKEWEFLKQRLLEVDIKEDEKNSILQALSCSRDMWIVRLCVLTVILKILSKRHYTLNNIPDQEEVLAMQNSGQKVLENHVLKRGLNDLFKRSKENMKWTKTHRDVIIDDAAALRRSNFFEFDSTYTNIITTSAPVIIGDDNNVSIHSSEDFRLPRTLVPHFYDLSIQVHLHDNKSQAFFFNGSVTIKVFCNVSTTEFFVHASNNLNVSLDQIHISPLHEQNQTKSVIEIIHVNYIEDAECYRITLKTPLQPYTYYNLTFGQFRSDMDYDPDGLYISRYLENGIYKYLASTYMESIYARNVFPCWDEPEFKANFKVNIVRHKNFHSLSNMNLESTEVLHDDWHVDRYNTSVKMSTYLLAFVVSQFSNIQRTDSRGRNFTVWARPDKIRSAEYALDIGIKLLGYFEDYFGIPYSLPKMDMIAIPNSSITAMENWGLITYDESKMLWDAENGSTNTLIDVTFSVSHKLAHQWLGNLVTMKWWDNLWLNEGFATFFEYIGVQLLHPEWKVDELFILDELMIALDIDTLMLSRPVIFPANTAIRIITMFDLITYGKGASLIWMMEKFMGRSAFKNGLKKYLIQNQYKNTDEKDLWKALSEEWNTQGNNWDIGLIMDSWTKQGNYPLVIVKRSGSNVFSFEQMRYFEHYGNKSFQTNPEYSWRIPITYGSAQTVNWTNVDIVWMVNNKMNQTMNINSDDWYLVNVKQGGFYRVHYADNNWILLINQLQRNFTAIPVFSRAQILNDLFSLANRHIVPYTLFLNATKYLNREDEFIVWITASRALLYINNALALNENYEDFQAYLRSLIDKRIRSANWSIVGKGQDIPKTRLDLNVIELACIAEHHNCVNKTTDLFRQWMSKPETNPILPDLRSIVYCTAIRHGGQEEWKFLESQLMLNDPANEEDSAKKMMALLCSRDTEIMKRYLERVRENKNLWFTLDYFAKSPVGNQLLWEHLSDVNNFIKHKDFTESILNALTKYPYSLFSGRNYEKILVTEASNQIDPELQEQVKYLFEISSEKSKWTEVYFDIIQWLKENVP</sequence>
<dbReference type="WBParaSite" id="SMRG1_38410.1">
    <property type="protein sequence ID" value="SMRG1_38410.1"/>
    <property type="gene ID" value="SMRG1_38410"/>
</dbReference>
<dbReference type="SUPFAM" id="SSF63737">
    <property type="entry name" value="Leukotriene A4 hydrolase N-terminal domain"/>
    <property type="match status" value="1"/>
</dbReference>
<keyword evidence="4" id="KW-0812">Transmembrane</keyword>
<dbReference type="PANTHER" id="PTHR11533:SF294">
    <property type="entry name" value="THYROTROPIN-RELEASING HORMONE-DEGRADING ECTOENZYME"/>
    <property type="match status" value="1"/>
</dbReference>